<sequence>MKKNYSAMIFSMAFLLILIKRWSDIQCIDRAFYFVAIFGFFILAIGLNYNKIKNS</sequence>
<feature type="transmembrane region" description="Helical" evidence="1">
    <location>
        <begin position="33"/>
        <end position="50"/>
    </location>
</feature>
<proteinExistence type="predicted"/>
<dbReference type="RefSeq" id="WP_170841264.1">
    <property type="nucleotide sequence ID" value="NZ_FOJI01000001.1"/>
</dbReference>
<dbReference type="Proteomes" id="UP000199701">
    <property type="component" value="Unassembled WGS sequence"/>
</dbReference>
<evidence type="ECO:0000313" key="2">
    <source>
        <dbReference type="EMBL" id="SEV87320.1"/>
    </source>
</evidence>
<keyword evidence="1" id="KW-0812">Transmembrane</keyword>
<keyword evidence="3" id="KW-1185">Reference proteome</keyword>
<accession>A0A1I0MHT5</accession>
<evidence type="ECO:0000313" key="3">
    <source>
        <dbReference type="Proteomes" id="UP000199701"/>
    </source>
</evidence>
<keyword evidence="1" id="KW-0472">Membrane</keyword>
<reference evidence="2 3" key="1">
    <citation type="submission" date="2016-10" db="EMBL/GenBank/DDBJ databases">
        <authorList>
            <person name="de Groot N.N."/>
        </authorList>
    </citation>
    <scope>NUCLEOTIDE SEQUENCE [LARGE SCALE GENOMIC DNA]</scope>
    <source>
        <strain evidence="2 3">DSM 9179</strain>
    </source>
</reference>
<keyword evidence="1" id="KW-1133">Transmembrane helix</keyword>
<evidence type="ECO:0000256" key="1">
    <source>
        <dbReference type="SAM" id="Phobius"/>
    </source>
</evidence>
<dbReference type="EMBL" id="FOJI01000001">
    <property type="protein sequence ID" value="SEV87320.1"/>
    <property type="molecule type" value="Genomic_DNA"/>
</dbReference>
<name>A0A1I0MHT5_9FIRM</name>
<protein>
    <submittedName>
        <fullName evidence="2">Uncharacterized protein</fullName>
    </submittedName>
</protein>
<organism evidence="2 3">
    <name type="scientific">[Clostridium] fimetarium</name>
    <dbReference type="NCBI Taxonomy" id="99656"/>
    <lineage>
        <taxon>Bacteria</taxon>
        <taxon>Bacillati</taxon>
        <taxon>Bacillota</taxon>
        <taxon>Clostridia</taxon>
        <taxon>Lachnospirales</taxon>
        <taxon>Lachnospiraceae</taxon>
    </lineage>
</organism>
<gene>
    <name evidence="2" type="ORF">SAMN05421659_101496</name>
</gene>
<dbReference type="AlphaFoldDB" id="A0A1I0MHT5"/>